<dbReference type="Gene3D" id="3.40.50.2300">
    <property type="match status" value="1"/>
</dbReference>
<evidence type="ECO:0000259" key="15">
    <source>
        <dbReference type="PROSITE" id="PS50109"/>
    </source>
</evidence>
<dbReference type="InterPro" id="IPR011006">
    <property type="entry name" value="CheY-like_superfamily"/>
</dbReference>
<dbReference type="CDD" id="cd16922">
    <property type="entry name" value="HATPase_EvgS-ArcB-TorS-like"/>
    <property type="match status" value="1"/>
</dbReference>
<organism evidence="17 18">
    <name type="scientific">Hymenobacter aerilatus</name>
    <dbReference type="NCBI Taxonomy" id="2932251"/>
    <lineage>
        <taxon>Bacteria</taxon>
        <taxon>Pseudomonadati</taxon>
        <taxon>Bacteroidota</taxon>
        <taxon>Cytophagia</taxon>
        <taxon>Cytophagales</taxon>
        <taxon>Hymenobacteraceae</taxon>
        <taxon>Hymenobacter</taxon>
    </lineage>
</organism>
<dbReference type="Gene3D" id="3.30.565.10">
    <property type="entry name" value="Histidine kinase-like ATPase, C-terminal domain"/>
    <property type="match status" value="1"/>
</dbReference>
<keyword evidence="5" id="KW-0808">Transferase</keyword>
<keyword evidence="6" id="KW-0812">Transmembrane</keyword>
<dbReference type="InterPro" id="IPR035965">
    <property type="entry name" value="PAS-like_dom_sf"/>
</dbReference>
<evidence type="ECO:0000256" key="8">
    <source>
        <dbReference type="ARBA" id="ARBA00022777"/>
    </source>
</evidence>
<keyword evidence="9 17" id="KW-0067">ATP-binding</keyword>
<proteinExistence type="predicted"/>
<feature type="coiled-coil region" evidence="14">
    <location>
        <begin position="23"/>
        <end position="57"/>
    </location>
</feature>
<accession>A0A8T9SZZ3</accession>
<evidence type="ECO:0000313" key="18">
    <source>
        <dbReference type="Proteomes" id="UP000829925"/>
    </source>
</evidence>
<dbReference type="SMART" id="SM00388">
    <property type="entry name" value="HisKA"/>
    <property type="match status" value="1"/>
</dbReference>
<dbReference type="CDD" id="cd00130">
    <property type="entry name" value="PAS"/>
    <property type="match status" value="1"/>
</dbReference>
<dbReference type="InterPro" id="IPR036890">
    <property type="entry name" value="HATPase_C_sf"/>
</dbReference>
<keyword evidence="11" id="KW-0902">Two-component regulatory system</keyword>
<comment type="subcellular location">
    <subcellularLocation>
        <location evidence="2">Membrane</location>
    </subcellularLocation>
</comment>
<keyword evidence="8" id="KW-0418">Kinase</keyword>
<dbReference type="RefSeq" id="WP_245097197.1">
    <property type="nucleotide sequence ID" value="NZ_CP095053.1"/>
</dbReference>
<dbReference type="InterPro" id="IPR000014">
    <property type="entry name" value="PAS"/>
</dbReference>
<feature type="modified residue" description="4-aspartylphosphate" evidence="13">
    <location>
        <position position="852"/>
    </location>
</feature>
<dbReference type="FunFam" id="3.30.565.10:FF:000010">
    <property type="entry name" value="Sensor histidine kinase RcsC"/>
    <property type="match status" value="1"/>
</dbReference>
<evidence type="ECO:0000256" key="14">
    <source>
        <dbReference type="SAM" id="Coils"/>
    </source>
</evidence>
<keyword evidence="18" id="KW-1185">Reference proteome</keyword>
<dbReference type="Gene3D" id="3.30.450.20">
    <property type="entry name" value="PAS domain"/>
    <property type="match status" value="3"/>
</dbReference>
<dbReference type="InterPro" id="IPR005467">
    <property type="entry name" value="His_kinase_dom"/>
</dbReference>
<dbReference type="CDD" id="cd00082">
    <property type="entry name" value="HisKA"/>
    <property type="match status" value="1"/>
</dbReference>
<dbReference type="SUPFAM" id="SSF55874">
    <property type="entry name" value="ATPase domain of HSP90 chaperone/DNA topoisomerase II/histidine kinase"/>
    <property type="match status" value="1"/>
</dbReference>
<dbReference type="Gene3D" id="1.10.287.130">
    <property type="match status" value="1"/>
</dbReference>
<evidence type="ECO:0000256" key="13">
    <source>
        <dbReference type="PROSITE-ProRule" id="PRU00169"/>
    </source>
</evidence>
<sequence length="930" mass="102885">MHTLLPPAPVECAAYVAAEQAGRLRAEEALAAAEARIVALEAQLVATTTQLDTLRAQARIPEQNISPILQTDAHGTLLWANAAGTALLRAHATLPQRLQTLAASALEQPLQKLMVGERHYLLVVDASTSNDSRVTYYLTDVTTILQAKQALVEQQLFYETILMEVPAGVVVFDVEHRYLFVNPAVEPDPVRRQQMLGRTSREVCQMRQRSEEVIEQREQAFAEAINNRRESVWEEQVIDQATGKPQHWLRRSWAIAGPDGTVRMIVSSGLNITERKEAEEAVARQREFYESILNLLPVDVAVFDNEHRFLFTNPSSISNAQVRQQILGMTSDEYFAFRGRSTELAQERKERFQEALETHADVLWEETMQTTTGPKRILRHLRPVISATGNLQMVVGSGIDITARYAAEERQRQAEARMREQEAFIRLIVDSLPSVIYVKNIRNEVVFRNAAFDEMAARSQHMLPADEQTAVVQQQLRQIYRLGQQVMLSQKSLTTEISLEMTSGEACILQTYMHPLPQSDKGSELLIVSTDITALKKAQQEAEDNARAKEAFLARMSHEIRTPLNGVLGMAALLEKTSLTSQQYEYLTTMQRAGQHLLALVNDVLDMAKITADHLELDQAAFSLEMLLEAAVETVAPLAAEKGLQLTVLPPNDRPVPRLLGDAYRLRQVVLNLLSNAIKFTERGSIQLGVAILADTGTAQTLRFWVADTGIGIDPERQEAIFGTFTQASAETSRRFGGTGLGLAISEQLVRYMGGTLILSSLPNQGTTFSFVLTLPLAEDAAATGQAAEQPATVGYPELHSVRVLLAEDNMVNQWLATVMLEHWGVLVYAVGNGLDALSQLQENDYDAAILDIQMPGLSGVEVTEAIRQCANKRRATVPVIALTANAFEADRVSYLAAGMDACLTKPFEEDDLCRLLVQLITSRSAEGAA</sequence>
<evidence type="ECO:0000256" key="9">
    <source>
        <dbReference type="ARBA" id="ARBA00022840"/>
    </source>
</evidence>
<keyword evidence="14" id="KW-0175">Coiled coil</keyword>
<dbReference type="GO" id="GO:0000155">
    <property type="term" value="F:phosphorelay sensor kinase activity"/>
    <property type="evidence" value="ECO:0007669"/>
    <property type="project" value="InterPro"/>
</dbReference>
<dbReference type="AlphaFoldDB" id="A0A8T9SZZ3"/>
<gene>
    <name evidence="17" type="ORF">MUN82_10185</name>
</gene>
<keyword evidence="7" id="KW-0547">Nucleotide-binding</keyword>
<evidence type="ECO:0000256" key="2">
    <source>
        <dbReference type="ARBA" id="ARBA00004370"/>
    </source>
</evidence>
<dbReference type="InterPro" id="IPR013656">
    <property type="entry name" value="PAS_4"/>
</dbReference>
<keyword evidence="12" id="KW-0472">Membrane</keyword>
<dbReference type="SMART" id="SM00091">
    <property type="entry name" value="PAS"/>
    <property type="match status" value="4"/>
</dbReference>
<dbReference type="InterPro" id="IPR003594">
    <property type="entry name" value="HATPase_dom"/>
</dbReference>
<dbReference type="KEGG" id="haei:MUN82_10185"/>
<evidence type="ECO:0000259" key="16">
    <source>
        <dbReference type="PROSITE" id="PS50110"/>
    </source>
</evidence>
<evidence type="ECO:0000256" key="12">
    <source>
        <dbReference type="ARBA" id="ARBA00023136"/>
    </source>
</evidence>
<comment type="catalytic activity">
    <reaction evidence="1">
        <text>ATP + protein L-histidine = ADP + protein N-phospho-L-histidine.</text>
        <dbReference type="EC" id="2.7.13.3"/>
    </reaction>
</comment>
<evidence type="ECO:0000256" key="6">
    <source>
        <dbReference type="ARBA" id="ARBA00022692"/>
    </source>
</evidence>
<dbReference type="Pfam" id="PF00512">
    <property type="entry name" value="HisKA"/>
    <property type="match status" value="1"/>
</dbReference>
<keyword evidence="4 13" id="KW-0597">Phosphoprotein</keyword>
<evidence type="ECO:0000256" key="7">
    <source>
        <dbReference type="ARBA" id="ARBA00022741"/>
    </source>
</evidence>
<protein>
    <recommendedName>
        <fullName evidence="3">histidine kinase</fullName>
        <ecNumber evidence="3">2.7.13.3</ecNumber>
    </recommendedName>
</protein>
<dbReference type="SUPFAM" id="SSF55785">
    <property type="entry name" value="PYP-like sensor domain (PAS domain)"/>
    <property type="match status" value="3"/>
</dbReference>
<feature type="domain" description="Response regulatory" evidence="16">
    <location>
        <begin position="803"/>
        <end position="921"/>
    </location>
</feature>
<evidence type="ECO:0000256" key="5">
    <source>
        <dbReference type="ARBA" id="ARBA00022679"/>
    </source>
</evidence>
<dbReference type="FunFam" id="1.10.287.130:FF:000004">
    <property type="entry name" value="Ethylene receptor 1"/>
    <property type="match status" value="1"/>
</dbReference>
<keyword evidence="10" id="KW-1133">Transmembrane helix</keyword>
<dbReference type="SMART" id="SM00448">
    <property type="entry name" value="REC"/>
    <property type="match status" value="1"/>
</dbReference>
<dbReference type="PROSITE" id="PS50109">
    <property type="entry name" value="HIS_KIN"/>
    <property type="match status" value="1"/>
</dbReference>
<evidence type="ECO:0000256" key="4">
    <source>
        <dbReference type="ARBA" id="ARBA00022553"/>
    </source>
</evidence>
<dbReference type="Pfam" id="PF08448">
    <property type="entry name" value="PAS_4"/>
    <property type="match status" value="2"/>
</dbReference>
<dbReference type="GO" id="GO:0005524">
    <property type="term" value="F:ATP binding"/>
    <property type="evidence" value="ECO:0007669"/>
    <property type="project" value="UniProtKB-KW"/>
</dbReference>
<evidence type="ECO:0000313" key="17">
    <source>
        <dbReference type="EMBL" id="UOR07445.1"/>
    </source>
</evidence>
<dbReference type="EMBL" id="CP095053">
    <property type="protein sequence ID" value="UOR07445.1"/>
    <property type="molecule type" value="Genomic_DNA"/>
</dbReference>
<dbReference type="NCBIfam" id="TIGR00229">
    <property type="entry name" value="sensory_box"/>
    <property type="match status" value="2"/>
</dbReference>
<dbReference type="InterPro" id="IPR004358">
    <property type="entry name" value="Sig_transdc_His_kin-like_C"/>
</dbReference>
<dbReference type="PANTHER" id="PTHR45339:SF1">
    <property type="entry name" value="HYBRID SIGNAL TRANSDUCTION HISTIDINE KINASE J"/>
    <property type="match status" value="1"/>
</dbReference>
<feature type="domain" description="Histidine kinase" evidence="15">
    <location>
        <begin position="555"/>
        <end position="777"/>
    </location>
</feature>
<dbReference type="PANTHER" id="PTHR45339">
    <property type="entry name" value="HYBRID SIGNAL TRANSDUCTION HISTIDINE KINASE J"/>
    <property type="match status" value="1"/>
</dbReference>
<evidence type="ECO:0000256" key="11">
    <source>
        <dbReference type="ARBA" id="ARBA00023012"/>
    </source>
</evidence>
<dbReference type="GO" id="GO:0016020">
    <property type="term" value="C:membrane"/>
    <property type="evidence" value="ECO:0007669"/>
    <property type="project" value="UniProtKB-SubCell"/>
</dbReference>
<dbReference type="Pfam" id="PF02518">
    <property type="entry name" value="HATPase_c"/>
    <property type="match status" value="1"/>
</dbReference>
<dbReference type="SUPFAM" id="SSF47384">
    <property type="entry name" value="Homodimeric domain of signal transducing histidine kinase"/>
    <property type="match status" value="1"/>
</dbReference>
<dbReference type="CDD" id="cd17546">
    <property type="entry name" value="REC_hyHK_CKI1_RcsC-like"/>
    <property type="match status" value="1"/>
</dbReference>
<name>A0A8T9SZZ3_9BACT</name>
<dbReference type="InterPro" id="IPR036097">
    <property type="entry name" value="HisK_dim/P_sf"/>
</dbReference>
<dbReference type="EC" id="2.7.13.3" evidence="3"/>
<dbReference type="PRINTS" id="PR00344">
    <property type="entry name" value="BCTRLSENSOR"/>
</dbReference>
<dbReference type="Pfam" id="PF00072">
    <property type="entry name" value="Response_reg"/>
    <property type="match status" value="1"/>
</dbReference>
<dbReference type="PROSITE" id="PS50110">
    <property type="entry name" value="RESPONSE_REGULATORY"/>
    <property type="match status" value="1"/>
</dbReference>
<dbReference type="Proteomes" id="UP000829925">
    <property type="component" value="Chromosome"/>
</dbReference>
<evidence type="ECO:0000256" key="10">
    <source>
        <dbReference type="ARBA" id="ARBA00022989"/>
    </source>
</evidence>
<dbReference type="SUPFAM" id="SSF52172">
    <property type="entry name" value="CheY-like"/>
    <property type="match status" value="1"/>
</dbReference>
<evidence type="ECO:0000256" key="1">
    <source>
        <dbReference type="ARBA" id="ARBA00000085"/>
    </source>
</evidence>
<reference evidence="17 18" key="1">
    <citation type="submission" date="2022-04" db="EMBL/GenBank/DDBJ databases">
        <title>Hymenobacter sp. isolated from the air.</title>
        <authorList>
            <person name="Won M."/>
            <person name="Lee C.-M."/>
            <person name="Woen H.-Y."/>
            <person name="Kwon S.-W."/>
        </authorList>
    </citation>
    <scope>NUCLEOTIDE SEQUENCE [LARGE SCALE GENOMIC DNA]</scope>
    <source>
        <strain evidence="18">5413 J-13</strain>
    </source>
</reference>
<dbReference type="SMART" id="SM00387">
    <property type="entry name" value="HATPase_c"/>
    <property type="match status" value="1"/>
</dbReference>
<evidence type="ECO:0000256" key="3">
    <source>
        <dbReference type="ARBA" id="ARBA00012438"/>
    </source>
</evidence>
<dbReference type="InterPro" id="IPR001789">
    <property type="entry name" value="Sig_transdc_resp-reg_receiver"/>
</dbReference>
<dbReference type="InterPro" id="IPR003661">
    <property type="entry name" value="HisK_dim/P_dom"/>
</dbReference>